<dbReference type="PANTHER" id="PTHR30069">
    <property type="entry name" value="TONB-DEPENDENT OUTER MEMBRANE RECEPTOR"/>
    <property type="match status" value="1"/>
</dbReference>
<keyword evidence="4 5" id="KW-0998">Cell outer membrane</keyword>
<reference evidence="7 8" key="1">
    <citation type="submission" date="2016-10" db="EMBL/GenBank/DDBJ databases">
        <authorList>
            <person name="Varghese N."/>
            <person name="Submissions S."/>
        </authorList>
    </citation>
    <scope>NUCLEOTIDE SEQUENCE [LARGE SCALE GENOMIC DNA]</scope>
    <source>
        <strain evidence="7 8">DSM 29073</strain>
    </source>
</reference>
<dbReference type="SMART" id="SM00965">
    <property type="entry name" value="STN"/>
    <property type="match status" value="1"/>
</dbReference>
<dbReference type="PROSITE" id="PS51257">
    <property type="entry name" value="PROKAR_LIPOPROTEIN"/>
    <property type="match status" value="1"/>
</dbReference>
<comment type="subcellular location">
    <subcellularLocation>
        <location evidence="5">Cell outer membrane</location>
        <topology evidence="5">Multi-pass membrane protein</topology>
    </subcellularLocation>
</comment>
<keyword evidence="1 5" id="KW-0813">Transport</keyword>
<evidence type="ECO:0000256" key="2">
    <source>
        <dbReference type="ARBA" id="ARBA00022729"/>
    </source>
</evidence>
<keyword evidence="5" id="KW-0812">Transmembrane</keyword>
<feature type="domain" description="Secretin/TonB short N-terminal" evidence="6">
    <location>
        <begin position="68"/>
        <end position="119"/>
    </location>
</feature>
<dbReference type="NCBIfam" id="TIGR04056">
    <property type="entry name" value="OMP_RagA_SusC"/>
    <property type="match status" value="1"/>
</dbReference>
<sequence length="1146" mass="128687">MKKIKERDNYVPGFRKTIRIMKMTTLLSVFVACSISASSYSQNYKVSLSKQNCSIIEVLREIEKSSEFTFFFNDNQVNVNKQTSVNVKNASLEEVLEQVLRNTNYKYQIIDRQVLIKTKEAEAVTMSSQQKRIVTGTVKDAMGEAVIGANVMVKGTTTGTVTDLDGNFSIEIPAGAVLLVSYIGYMEQEVAVKGNQPVTIALREDTQKLDEVVVVGYGTQKKVTLTGAVSAIKSDDIVTTKNENAQNMLTGKVPGVRVVQKSSEPGSFNNSFDIRGMGNPLIIIDGVPRDNMSRLDANDIESLSVLKDASAAIYGVRAANGVVLITTKKGKEGSLELSYDGNVGWQNPTGSPRSASAADWMTLKNEKAMHRLEGGILPYSQEEIDAYRRGDKVGTDWWDACMRTLAPQTQHTLSATGGNEKTNFYISTGYLYQESFLKSKSLDYNRFNVRSNVTSKLTNRLTVSLNMSGIMDEKSQPYENSDWIIRAFQRAPATQPIYANNNPEYLQNGWIEGDNPVAMMDANQVGYKKYNNKWFQTSAEATYDVPYIEGLKARAMFSYDYQIADNKLYQKTYNQYTYDEASDTYQKHGRVGTSKFRREHYTKEALLYQVALNYSRLFNEKHNVNGLLLLEGSQRNGDNFFAQRELSLALDQLFAGNSDNQEGNMSTNYDVDDPSKRDLYKEANLGLVGKFGYDYESKYLAEFSFRYDGSSKFGTGAQWGFFPSASVGWRISEEAFWKDSKLSFVNNAKLRASYGKMGDDRASNYQFVNGYLYPGGGFDGQGGAGTVFDGTFVSGVQSKGITNPYITWYISKTLNIGADVEMWNGLLGVSADYFTRDRTGLLAKRDLSLPGVVGAELPQENLNGDFTHGVEMELTHRNRVGEVNYNLKGIFSYTRTQTTYQERGRAGNSYENWRNNGNDRYNDIKWGKGDGGRYTSYDYILNSPIYADKNVLPGDYIYLDWDGDGQITDHDTHPIGYTGKPMINFSFAAGAEYKGFDLNLLFQGAGMSYVRYIEQLREPMWGNDYSNALEYFMDRWHPVDPTANPYAPSTIWVPGKFGYTGTVADENSRFNFYNASYLRLKSAEIGYTLPQQWVSKAGIKSVRIYLNGYNLFTIKGVEIDPEHPEDSYGNMYPLNRTFSVGANVKF</sequence>
<dbReference type="Pfam" id="PF07715">
    <property type="entry name" value="Plug"/>
    <property type="match status" value="1"/>
</dbReference>
<dbReference type="Gene3D" id="2.170.130.10">
    <property type="entry name" value="TonB-dependent receptor, plug domain"/>
    <property type="match status" value="1"/>
</dbReference>
<dbReference type="Gene3D" id="2.60.40.1120">
    <property type="entry name" value="Carboxypeptidase-like, regulatory domain"/>
    <property type="match status" value="1"/>
</dbReference>
<proteinExistence type="inferred from homology"/>
<name>A0A8G2BTJ9_9BACT</name>
<gene>
    <name evidence="7" type="ORF">SAMN05444001_10189</name>
</gene>
<dbReference type="InterPro" id="IPR023997">
    <property type="entry name" value="TonB-dep_OMP_SusC/RagA_CS"/>
</dbReference>
<dbReference type="InterPro" id="IPR037066">
    <property type="entry name" value="Plug_dom_sf"/>
</dbReference>
<dbReference type="AlphaFoldDB" id="A0A8G2BTJ9"/>
<comment type="caution">
    <text evidence="7">The sequence shown here is derived from an EMBL/GenBank/DDBJ whole genome shotgun (WGS) entry which is preliminary data.</text>
</comment>
<dbReference type="PROSITE" id="PS52016">
    <property type="entry name" value="TONB_DEPENDENT_REC_3"/>
    <property type="match status" value="1"/>
</dbReference>
<evidence type="ECO:0000256" key="3">
    <source>
        <dbReference type="ARBA" id="ARBA00023136"/>
    </source>
</evidence>
<evidence type="ECO:0000256" key="1">
    <source>
        <dbReference type="ARBA" id="ARBA00022448"/>
    </source>
</evidence>
<dbReference type="FunFam" id="2.170.130.10:FF:000003">
    <property type="entry name" value="SusC/RagA family TonB-linked outer membrane protein"/>
    <property type="match status" value="1"/>
</dbReference>
<dbReference type="InterPro" id="IPR039426">
    <property type="entry name" value="TonB-dep_rcpt-like"/>
</dbReference>
<accession>A0A8G2BTJ9</accession>
<dbReference type="SUPFAM" id="SSF49464">
    <property type="entry name" value="Carboxypeptidase regulatory domain-like"/>
    <property type="match status" value="1"/>
</dbReference>
<dbReference type="PANTHER" id="PTHR30069:SF29">
    <property type="entry name" value="HEMOGLOBIN AND HEMOGLOBIN-HAPTOGLOBIN-BINDING PROTEIN 1-RELATED"/>
    <property type="match status" value="1"/>
</dbReference>
<dbReference type="SUPFAM" id="SSF56935">
    <property type="entry name" value="Porins"/>
    <property type="match status" value="1"/>
</dbReference>
<keyword evidence="8" id="KW-1185">Reference proteome</keyword>
<dbReference type="InterPro" id="IPR012910">
    <property type="entry name" value="Plug_dom"/>
</dbReference>
<keyword evidence="3 5" id="KW-0472">Membrane</keyword>
<dbReference type="GO" id="GO:0009279">
    <property type="term" value="C:cell outer membrane"/>
    <property type="evidence" value="ECO:0007669"/>
    <property type="project" value="UniProtKB-SubCell"/>
</dbReference>
<organism evidence="7 8">
    <name type="scientific">Parabacteroides chinchillae</name>
    <dbReference type="NCBI Taxonomy" id="871327"/>
    <lineage>
        <taxon>Bacteria</taxon>
        <taxon>Pseudomonadati</taxon>
        <taxon>Bacteroidota</taxon>
        <taxon>Bacteroidia</taxon>
        <taxon>Bacteroidales</taxon>
        <taxon>Tannerellaceae</taxon>
        <taxon>Parabacteroides</taxon>
    </lineage>
</organism>
<dbReference type="GO" id="GO:0015344">
    <property type="term" value="F:siderophore uptake transmembrane transporter activity"/>
    <property type="evidence" value="ECO:0007669"/>
    <property type="project" value="TreeGrafter"/>
</dbReference>
<evidence type="ECO:0000259" key="6">
    <source>
        <dbReference type="SMART" id="SM00965"/>
    </source>
</evidence>
<dbReference type="InterPro" id="IPR011662">
    <property type="entry name" value="Secretin/TonB_short_N"/>
</dbReference>
<dbReference type="NCBIfam" id="TIGR04057">
    <property type="entry name" value="SusC_RagA_signa"/>
    <property type="match status" value="1"/>
</dbReference>
<dbReference type="EMBL" id="FNVS01000001">
    <property type="protein sequence ID" value="SEF41562.1"/>
    <property type="molecule type" value="Genomic_DNA"/>
</dbReference>
<keyword evidence="5" id="KW-1134">Transmembrane beta strand</keyword>
<evidence type="ECO:0000256" key="4">
    <source>
        <dbReference type="ARBA" id="ARBA00023237"/>
    </source>
</evidence>
<dbReference type="Pfam" id="PF07660">
    <property type="entry name" value="STN"/>
    <property type="match status" value="1"/>
</dbReference>
<dbReference type="FunFam" id="2.60.40.1120:FF:000003">
    <property type="entry name" value="Outer membrane protein Omp121"/>
    <property type="match status" value="1"/>
</dbReference>
<evidence type="ECO:0000313" key="7">
    <source>
        <dbReference type="EMBL" id="SEF41562.1"/>
    </source>
</evidence>
<dbReference type="InterPro" id="IPR008969">
    <property type="entry name" value="CarboxyPept-like_regulatory"/>
</dbReference>
<protein>
    <submittedName>
        <fullName evidence="7">TonB-linked outer membrane protein, SusC/RagA family</fullName>
    </submittedName>
</protein>
<dbReference type="InterPro" id="IPR023996">
    <property type="entry name" value="TonB-dep_OMP_SusC/RagA"/>
</dbReference>
<dbReference type="Proteomes" id="UP000236725">
    <property type="component" value="Unassembled WGS sequence"/>
</dbReference>
<evidence type="ECO:0000313" key="8">
    <source>
        <dbReference type="Proteomes" id="UP000236725"/>
    </source>
</evidence>
<evidence type="ECO:0000256" key="5">
    <source>
        <dbReference type="PROSITE-ProRule" id="PRU01360"/>
    </source>
</evidence>
<dbReference type="Pfam" id="PF13715">
    <property type="entry name" value="CarbopepD_reg_2"/>
    <property type="match status" value="1"/>
</dbReference>
<dbReference type="GO" id="GO:0044718">
    <property type="term" value="P:siderophore transmembrane transport"/>
    <property type="evidence" value="ECO:0007669"/>
    <property type="project" value="TreeGrafter"/>
</dbReference>
<keyword evidence="2" id="KW-0732">Signal</keyword>
<comment type="similarity">
    <text evidence="5">Belongs to the TonB-dependent receptor family.</text>
</comment>